<gene>
    <name evidence="3" type="ORF">EJB05_46994</name>
</gene>
<reference evidence="3 4" key="1">
    <citation type="journal article" date="2019" name="Sci. Rep.">
        <title>A high-quality genome of Eragrostis curvula grass provides insights into Poaceae evolution and supports new strategies to enhance forage quality.</title>
        <authorList>
            <person name="Carballo J."/>
            <person name="Santos B.A.C.M."/>
            <person name="Zappacosta D."/>
            <person name="Garbus I."/>
            <person name="Selva J.P."/>
            <person name="Gallo C.A."/>
            <person name="Diaz A."/>
            <person name="Albertini E."/>
            <person name="Caccamo M."/>
            <person name="Echenique V."/>
        </authorList>
    </citation>
    <scope>NUCLEOTIDE SEQUENCE [LARGE SCALE GENOMIC DNA]</scope>
    <source>
        <strain evidence="4">cv. Victoria</strain>
        <tissue evidence="3">Leaf</tissue>
    </source>
</reference>
<name>A0A5J9T6V1_9POAL</name>
<dbReference type="AlphaFoldDB" id="A0A5J9T6V1"/>
<feature type="compositionally biased region" description="Polar residues" evidence="1">
    <location>
        <begin position="548"/>
        <end position="561"/>
    </location>
</feature>
<dbReference type="GO" id="GO:0005737">
    <property type="term" value="C:cytoplasm"/>
    <property type="evidence" value="ECO:0007669"/>
    <property type="project" value="TreeGrafter"/>
</dbReference>
<dbReference type="PANTHER" id="PTHR11566:SF169">
    <property type="entry name" value="DYNAMIN-LIKE PROTEIN C"/>
    <property type="match status" value="1"/>
</dbReference>
<dbReference type="SUPFAM" id="SSF52540">
    <property type="entry name" value="P-loop containing nucleoside triphosphate hydrolases"/>
    <property type="match status" value="1"/>
</dbReference>
<dbReference type="InterPro" id="IPR001401">
    <property type="entry name" value="Dynamin_GTPase"/>
</dbReference>
<organism evidence="3 4">
    <name type="scientific">Eragrostis curvula</name>
    <name type="common">weeping love grass</name>
    <dbReference type="NCBI Taxonomy" id="38414"/>
    <lineage>
        <taxon>Eukaryota</taxon>
        <taxon>Viridiplantae</taxon>
        <taxon>Streptophyta</taxon>
        <taxon>Embryophyta</taxon>
        <taxon>Tracheophyta</taxon>
        <taxon>Spermatophyta</taxon>
        <taxon>Magnoliopsida</taxon>
        <taxon>Liliopsida</taxon>
        <taxon>Poales</taxon>
        <taxon>Poaceae</taxon>
        <taxon>PACMAD clade</taxon>
        <taxon>Chloridoideae</taxon>
        <taxon>Eragrostideae</taxon>
        <taxon>Eragrostidinae</taxon>
        <taxon>Eragrostis</taxon>
    </lineage>
</organism>
<feature type="domain" description="Dynamin-type G" evidence="2">
    <location>
        <begin position="36"/>
        <end position="315"/>
    </location>
</feature>
<dbReference type="Gene3D" id="3.40.50.300">
    <property type="entry name" value="P-loop containing nucleotide triphosphate hydrolases"/>
    <property type="match status" value="1"/>
</dbReference>
<feature type="compositionally biased region" description="Basic and acidic residues" evidence="1">
    <location>
        <begin position="582"/>
        <end position="592"/>
    </location>
</feature>
<comment type="caution">
    <text evidence="3">The sequence shown here is derived from an EMBL/GenBank/DDBJ whole genome shotgun (WGS) entry which is preliminary data.</text>
</comment>
<evidence type="ECO:0000313" key="3">
    <source>
        <dbReference type="EMBL" id="TVU06957.1"/>
    </source>
</evidence>
<dbReference type="InterPro" id="IPR045063">
    <property type="entry name" value="Dynamin_N"/>
</dbReference>
<dbReference type="Gramene" id="TVU06957">
    <property type="protein sequence ID" value="TVU06957"/>
    <property type="gene ID" value="EJB05_46994"/>
</dbReference>
<proteinExistence type="predicted"/>
<dbReference type="EMBL" id="RWGY01000045">
    <property type="protein sequence ID" value="TVU06957.1"/>
    <property type="molecule type" value="Genomic_DNA"/>
</dbReference>
<feature type="compositionally biased region" description="Basic and acidic residues" evidence="1">
    <location>
        <begin position="562"/>
        <end position="574"/>
    </location>
</feature>
<feature type="region of interest" description="Disordered" evidence="1">
    <location>
        <begin position="548"/>
        <end position="604"/>
    </location>
</feature>
<accession>A0A5J9T6V1</accession>
<keyword evidence="4" id="KW-1185">Reference proteome</keyword>
<dbReference type="SMART" id="SM00053">
    <property type="entry name" value="DYNc"/>
    <property type="match status" value="1"/>
</dbReference>
<dbReference type="GO" id="GO:0003924">
    <property type="term" value="F:GTPase activity"/>
    <property type="evidence" value="ECO:0007669"/>
    <property type="project" value="InterPro"/>
</dbReference>
<dbReference type="Proteomes" id="UP000324897">
    <property type="component" value="Unassembled WGS sequence"/>
</dbReference>
<dbReference type="InterPro" id="IPR022812">
    <property type="entry name" value="Dynamin"/>
</dbReference>
<dbReference type="GO" id="GO:0005525">
    <property type="term" value="F:GTP binding"/>
    <property type="evidence" value="ECO:0007669"/>
    <property type="project" value="InterPro"/>
</dbReference>
<evidence type="ECO:0000256" key="1">
    <source>
        <dbReference type="SAM" id="MobiDB-lite"/>
    </source>
</evidence>
<evidence type="ECO:0000313" key="4">
    <source>
        <dbReference type="Proteomes" id="UP000324897"/>
    </source>
</evidence>
<dbReference type="OrthoDB" id="5061070at2759"/>
<dbReference type="Pfam" id="PF00350">
    <property type="entry name" value="Dynamin_N"/>
    <property type="match status" value="1"/>
</dbReference>
<dbReference type="GO" id="GO:0008017">
    <property type="term" value="F:microtubule binding"/>
    <property type="evidence" value="ECO:0007669"/>
    <property type="project" value="TreeGrafter"/>
</dbReference>
<sequence length="714" mass="79937">MPPPPPTSIPRDAAELQAQFEAYSRLHAAAAALGEKLPIPEIVVIGGLSDGKSSLMEALLGFRFNLREGTRRPLVVHMVHDPTAVEPRCRFQEEDSEEYGSPMEAATAIADLIKQRTVSHLGKINAAVSSKPIVMRAEYATAPISSSSTLQAKRDEPEGTPEEIKSMVKKLASPSHRLLLFLQQSSVQWNSSIWLHTIKDIDPTFRRTMIVISKFDNRLKEFSARRDVDSFLGASGYLADNIHPFCVAIPMDMGTISNKEFRRRISQEDTIVLRHLRNMVEGGFDEEKYGSYIGFSCLKKCLESELDKRYKEAAPATLALLEQRCTEVSMDLARLDSKLKATSDVSQLRRSATFYINSIWTHLRALLDGTIDPVPGTWGYTTDEEQFHSGIGSWPGINMPVKPANSTLRLHGGAAFERVMNEFHCAIYSMNCPQVSREKVAEILLAHAGRGVSSGLTEAAAEIARAGVRSSLAPLIDIACDRLAFVLQNLFDLAMERHRRKESQYQHNVEDMGGYVDFRASLRCSYNMFVKELSKQCKQIVRHHLDSVTSPTDLSDSGSVQDESHEHVPPKDQQHMTPPHDLPGHDGEEKGNEIPNDVGPRKRHARMEACTGRNHHNNGIIGADDMGSKSGYSTICVMSAQFFAKMRDVLIERNVPSSGFLTSWRKNLSWALFEVLAVDDEKFMHIIRNEHQSLLKRQEILQSCLNDFKDISWP</sequence>
<dbReference type="InterPro" id="IPR027417">
    <property type="entry name" value="P-loop_NTPase"/>
</dbReference>
<dbReference type="PANTHER" id="PTHR11566">
    <property type="entry name" value="DYNAMIN"/>
    <property type="match status" value="1"/>
</dbReference>
<evidence type="ECO:0000259" key="2">
    <source>
        <dbReference type="PROSITE" id="PS51718"/>
    </source>
</evidence>
<dbReference type="PROSITE" id="PS51718">
    <property type="entry name" value="G_DYNAMIN_2"/>
    <property type="match status" value="1"/>
</dbReference>
<protein>
    <recommendedName>
        <fullName evidence="2">Dynamin-type G domain-containing protein</fullName>
    </recommendedName>
</protein>
<dbReference type="GO" id="GO:0016020">
    <property type="term" value="C:membrane"/>
    <property type="evidence" value="ECO:0007669"/>
    <property type="project" value="TreeGrafter"/>
</dbReference>
<dbReference type="GO" id="GO:0005874">
    <property type="term" value="C:microtubule"/>
    <property type="evidence" value="ECO:0007669"/>
    <property type="project" value="TreeGrafter"/>
</dbReference>
<dbReference type="FunFam" id="3.40.50.300:FF:001030">
    <property type="entry name" value="Dynamin-related protein 5A"/>
    <property type="match status" value="1"/>
</dbReference>
<dbReference type="InterPro" id="IPR030381">
    <property type="entry name" value="G_DYNAMIN_dom"/>
</dbReference>